<evidence type="ECO:0000256" key="1">
    <source>
        <dbReference type="ARBA" id="ARBA00022490"/>
    </source>
</evidence>
<comment type="caution">
    <text evidence="4">The sequence shown here is derived from an EMBL/GenBank/DDBJ whole genome shotgun (WGS) entry which is preliminary data.</text>
</comment>
<sequence>MIQNYNTEWPSAEALKEHVGDDALFLTLYKEMYFRHIYASKPGGVSLEERQESY</sequence>
<accession>A0A820T375</accession>
<feature type="non-terminal residue" evidence="4">
    <location>
        <position position="1"/>
    </location>
</feature>
<reference evidence="4" key="1">
    <citation type="submission" date="2021-02" db="EMBL/GenBank/DDBJ databases">
        <authorList>
            <person name="Nowell W R."/>
        </authorList>
    </citation>
    <scope>NUCLEOTIDE SEQUENCE</scope>
</reference>
<gene>
    <name evidence="4" type="ORF">OKA104_LOCUS54833</name>
</gene>
<keyword evidence="2" id="KW-0396">Initiation factor</keyword>
<dbReference type="PANTHER" id="PTHR13242:SF0">
    <property type="entry name" value="EUKARYOTIC TRANSLATION INITIATION FACTOR 3 SUBUNIT L"/>
    <property type="match status" value="1"/>
</dbReference>
<evidence type="ECO:0000256" key="2">
    <source>
        <dbReference type="ARBA" id="ARBA00022540"/>
    </source>
</evidence>
<dbReference type="Proteomes" id="UP000663881">
    <property type="component" value="Unassembled WGS sequence"/>
</dbReference>
<evidence type="ECO:0000313" key="4">
    <source>
        <dbReference type="EMBL" id="CAF4463550.1"/>
    </source>
</evidence>
<keyword evidence="1" id="KW-0963">Cytoplasm</keyword>
<dbReference type="GO" id="GO:0005852">
    <property type="term" value="C:eukaryotic translation initiation factor 3 complex"/>
    <property type="evidence" value="ECO:0007669"/>
    <property type="project" value="InterPro"/>
</dbReference>
<proteinExistence type="predicted"/>
<dbReference type="EMBL" id="CAJOAY010037379">
    <property type="protein sequence ID" value="CAF4463550.1"/>
    <property type="molecule type" value="Genomic_DNA"/>
</dbReference>
<name>A0A820T375_9BILA</name>
<dbReference type="GO" id="GO:0003743">
    <property type="term" value="F:translation initiation factor activity"/>
    <property type="evidence" value="ECO:0007669"/>
    <property type="project" value="UniProtKB-KW"/>
</dbReference>
<keyword evidence="3" id="KW-0648">Protein biosynthesis</keyword>
<organism evidence="4 5">
    <name type="scientific">Adineta steineri</name>
    <dbReference type="NCBI Taxonomy" id="433720"/>
    <lineage>
        <taxon>Eukaryota</taxon>
        <taxon>Metazoa</taxon>
        <taxon>Spiralia</taxon>
        <taxon>Gnathifera</taxon>
        <taxon>Rotifera</taxon>
        <taxon>Eurotatoria</taxon>
        <taxon>Bdelloidea</taxon>
        <taxon>Adinetida</taxon>
        <taxon>Adinetidae</taxon>
        <taxon>Adineta</taxon>
    </lineage>
</organism>
<dbReference type="PANTHER" id="PTHR13242">
    <property type="entry name" value="EUKARYOTIC TRANSLATION INITIATION FACTOR 3"/>
    <property type="match status" value="1"/>
</dbReference>
<dbReference type="AlphaFoldDB" id="A0A820T375"/>
<dbReference type="InterPro" id="IPR019382">
    <property type="entry name" value="eIF3l"/>
</dbReference>
<evidence type="ECO:0000256" key="3">
    <source>
        <dbReference type="ARBA" id="ARBA00022917"/>
    </source>
</evidence>
<evidence type="ECO:0000313" key="5">
    <source>
        <dbReference type="Proteomes" id="UP000663881"/>
    </source>
</evidence>
<protein>
    <submittedName>
        <fullName evidence="4">Uncharacterized protein</fullName>
    </submittedName>
</protein>